<comment type="caution">
    <text evidence="1">The sequence shown here is derived from an EMBL/GenBank/DDBJ whole genome shotgun (WGS) entry which is preliminary data.</text>
</comment>
<name>A0ABR2DSI3_9ROSI</name>
<proteinExistence type="predicted"/>
<organism evidence="1 2">
    <name type="scientific">Hibiscus sabdariffa</name>
    <name type="common">roselle</name>
    <dbReference type="NCBI Taxonomy" id="183260"/>
    <lineage>
        <taxon>Eukaryota</taxon>
        <taxon>Viridiplantae</taxon>
        <taxon>Streptophyta</taxon>
        <taxon>Embryophyta</taxon>
        <taxon>Tracheophyta</taxon>
        <taxon>Spermatophyta</taxon>
        <taxon>Magnoliopsida</taxon>
        <taxon>eudicotyledons</taxon>
        <taxon>Gunneridae</taxon>
        <taxon>Pentapetalae</taxon>
        <taxon>rosids</taxon>
        <taxon>malvids</taxon>
        <taxon>Malvales</taxon>
        <taxon>Malvaceae</taxon>
        <taxon>Malvoideae</taxon>
        <taxon>Hibiscus</taxon>
    </lineage>
</organism>
<accession>A0ABR2DSI3</accession>
<gene>
    <name evidence="1" type="ORF">V6N12_026134</name>
</gene>
<protein>
    <submittedName>
        <fullName evidence="1">Uncharacterized protein</fullName>
    </submittedName>
</protein>
<evidence type="ECO:0000313" key="1">
    <source>
        <dbReference type="EMBL" id="KAK8545298.1"/>
    </source>
</evidence>
<dbReference type="Proteomes" id="UP001472677">
    <property type="component" value="Unassembled WGS sequence"/>
</dbReference>
<evidence type="ECO:0000313" key="2">
    <source>
        <dbReference type="Proteomes" id="UP001472677"/>
    </source>
</evidence>
<sequence>MQRFPFLDCNQKEVKKMGYQLFATHIQRSHRGSEEIVISRQTRWEHLVGIYQQFMPHLYEVYPRKVYDPQILKYLTKAFKLSHSIDTIGTPMKATSRNNDALYQMEKP</sequence>
<keyword evidence="2" id="KW-1185">Reference proteome</keyword>
<reference evidence="1 2" key="1">
    <citation type="journal article" date="2024" name="G3 (Bethesda)">
        <title>Genome assembly of Hibiscus sabdariffa L. provides insights into metabolisms of medicinal natural products.</title>
        <authorList>
            <person name="Kim T."/>
        </authorList>
    </citation>
    <scope>NUCLEOTIDE SEQUENCE [LARGE SCALE GENOMIC DNA]</scope>
    <source>
        <strain evidence="1">TK-2024</strain>
        <tissue evidence="1">Old leaves</tissue>
    </source>
</reference>
<dbReference type="EMBL" id="JBBPBM010000023">
    <property type="protein sequence ID" value="KAK8545298.1"/>
    <property type="molecule type" value="Genomic_DNA"/>
</dbReference>